<evidence type="ECO:0000259" key="3">
    <source>
        <dbReference type="PROSITE" id="PS50878"/>
    </source>
</evidence>
<dbReference type="Proteomes" id="UP000290540">
    <property type="component" value="Unassembled WGS sequence"/>
</dbReference>
<gene>
    <name evidence="4" type="ORF">BFJ63_vAg7447</name>
</gene>
<dbReference type="Pfam" id="PF00078">
    <property type="entry name" value="RVT_1"/>
    <property type="match status" value="1"/>
</dbReference>
<evidence type="ECO:0000256" key="2">
    <source>
        <dbReference type="ARBA" id="ARBA00023128"/>
    </source>
</evidence>
<proteinExistence type="predicted"/>
<accession>A0A4Q2VSR6</accession>
<dbReference type="EMBL" id="MQTW01000047">
    <property type="protein sequence ID" value="RYC89790.1"/>
    <property type="molecule type" value="Genomic_DNA"/>
</dbReference>
<sequence>MPRDIDAEKLRTIIRGLQNNKAPGPYQVPNEAIKLGMELLLPYFLLGFRACLNLSLHPTNFKDSIIVMLLKAGEEVDKLESYRPISLLSTVSKLCERILADMMLDVLKENPHFLLATQFGNKTTTEALQYLFRIIYGTWCSRSNDVVTILGLDMSSAYDNFYRQKLLQTLYDKDFPKWFVDIIGRVLSLRDATLRLPGIISERFGMNTGIPQGSPLSTVLFYFFVSPLVERTFPPRRIYVDGRKETVHLYQFSCVDDIYFIAVSGIYEINCRGLEILHEQVTHRR</sequence>
<evidence type="ECO:0000313" key="5">
    <source>
        <dbReference type="Proteomes" id="UP000290540"/>
    </source>
</evidence>
<feature type="domain" description="Reverse transcriptase" evidence="3">
    <location>
        <begin position="50"/>
        <end position="285"/>
    </location>
</feature>
<dbReference type="InterPro" id="IPR000477">
    <property type="entry name" value="RT_dom"/>
</dbReference>
<keyword evidence="2" id="KW-0496">Mitochondrion</keyword>
<dbReference type="PANTHER" id="PTHR19446">
    <property type="entry name" value="REVERSE TRANSCRIPTASES"/>
    <property type="match status" value="1"/>
</dbReference>
<dbReference type="GO" id="GO:0005739">
    <property type="term" value="C:mitochondrion"/>
    <property type="evidence" value="ECO:0007669"/>
    <property type="project" value="UniProtKB-SubCell"/>
</dbReference>
<dbReference type="AlphaFoldDB" id="A0A4Q2VSR6"/>
<name>A0A4Q2VSR6_FUSOX</name>
<dbReference type="SUPFAM" id="SSF56672">
    <property type="entry name" value="DNA/RNA polymerases"/>
    <property type="match status" value="1"/>
</dbReference>
<comment type="caution">
    <text evidence="4">The sequence shown here is derived from an EMBL/GenBank/DDBJ whole genome shotgun (WGS) entry which is preliminary data.</text>
</comment>
<dbReference type="PROSITE" id="PS50878">
    <property type="entry name" value="RT_POL"/>
    <property type="match status" value="1"/>
</dbReference>
<evidence type="ECO:0000256" key="1">
    <source>
        <dbReference type="ARBA" id="ARBA00004173"/>
    </source>
</evidence>
<reference evidence="4 5" key="1">
    <citation type="submission" date="2016-12" db="EMBL/GenBank/DDBJ databases">
        <title>Draft genome sequence of Fusarium oxysporum causing rot on Narcissus.</title>
        <authorList>
            <person name="Armitage A.D."/>
            <person name="Taylor A."/>
            <person name="Clarkson J.P."/>
            <person name="Harrison R.J."/>
            <person name="Jackson A.C."/>
        </authorList>
    </citation>
    <scope>NUCLEOTIDE SEQUENCE [LARGE SCALE GENOMIC DNA]</scope>
    <source>
        <strain evidence="4 5">N139</strain>
    </source>
</reference>
<protein>
    <recommendedName>
        <fullName evidence="3">Reverse transcriptase domain-containing protein</fullName>
    </recommendedName>
</protein>
<comment type="subcellular location">
    <subcellularLocation>
        <location evidence="1">Mitochondrion</location>
    </subcellularLocation>
</comment>
<dbReference type="InterPro" id="IPR043502">
    <property type="entry name" value="DNA/RNA_pol_sf"/>
</dbReference>
<organism evidence="4 5">
    <name type="scientific">Fusarium oxysporum f. sp. narcissi</name>
    <dbReference type="NCBI Taxonomy" id="451672"/>
    <lineage>
        <taxon>Eukaryota</taxon>
        <taxon>Fungi</taxon>
        <taxon>Dikarya</taxon>
        <taxon>Ascomycota</taxon>
        <taxon>Pezizomycotina</taxon>
        <taxon>Sordariomycetes</taxon>
        <taxon>Hypocreomycetidae</taxon>
        <taxon>Hypocreales</taxon>
        <taxon>Nectriaceae</taxon>
        <taxon>Fusarium</taxon>
        <taxon>Fusarium oxysporum species complex</taxon>
    </lineage>
</organism>
<evidence type="ECO:0000313" key="4">
    <source>
        <dbReference type="EMBL" id="RYC89790.1"/>
    </source>
</evidence>